<comment type="caution">
    <text evidence="1">The sequence shown here is derived from an EMBL/GenBank/DDBJ whole genome shotgun (WGS) entry which is preliminary data.</text>
</comment>
<protein>
    <submittedName>
        <fullName evidence="1">Uncharacterized protein</fullName>
    </submittedName>
</protein>
<keyword evidence="2" id="KW-1185">Reference proteome</keyword>
<evidence type="ECO:0000313" key="1">
    <source>
        <dbReference type="EMBL" id="CAH9066980.1"/>
    </source>
</evidence>
<dbReference type="AlphaFoldDB" id="A0AAV0C5Y5"/>
<gene>
    <name evidence="1" type="ORF">CEPIT_LOCUS2502</name>
</gene>
<evidence type="ECO:0000313" key="2">
    <source>
        <dbReference type="Proteomes" id="UP001152523"/>
    </source>
</evidence>
<organism evidence="1 2">
    <name type="scientific">Cuscuta epithymum</name>
    <dbReference type="NCBI Taxonomy" id="186058"/>
    <lineage>
        <taxon>Eukaryota</taxon>
        <taxon>Viridiplantae</taxon>
        <taxon>Streptophyta</taxon>
        <taxon>Embryophyta</taxon>
        <taxon>Tracheophyta</taxon>
        <taxon>Spermatophyta</taxon>
        <taxon>Magnoliopsida</taxon>
        <taxon>eudicotyledons</taxon>
        <taxon>Gunneridae</taxon>
        <taxon>Pentapetalae</taxon>
        <taxon>asterids</taxon>
        <taxon>lamiids</taxon>
        <taxon>Solanales</taxon>
        <taxon>Convolvulaceae</taxon>
        <taxon>Cuscuteae</taxon>
        <taxon>Cuscuta</taxon>
        <taxon>Cuscuta subgen. Cuscuta</taxon>
    </lineage>
</organism>
<proteinExistence type="predicted"/>
<name>A0AAV0C5Y5_9ASTE</name>
<dbReference type="EMBL" id="CAMAPF010000012">
    <property type="protein sequence ID" value="CAH9066980.1"/>
    <property type="molecule type" value="Genomic_DNA"/>
</dbReference>
<accession>A0AAV0C5Y5</accession>
<sequence>MVLQFPPHSRLAPHPPPSRRRILHATQIRGHGCKALLHDPEDFRGHVHRRSHQRTRELSLRLRRGKAPDFDLCPPHRHAARIHRLLRLPPREAEVHSLLG</sequence>
<dbReference type="Proteomes" id="UP001152523">
    <property type="component" value="Unassembled WGS sequence"/>
</dbReference>
<reference evidence="1" key="1">
    <citation type="submission" date="2022-07" db="EMBL/GenBank/DDBJ databases">
        <authorList>
            <person name="Macas J."/>
            <person name="Novak P."/>
            <person name="Neumann P."/>
        </authorList>
    </citation>
    <scope>NUCLEOTIDE SEQUENCE</scope>
</reference>